<dbReference type="AlphaFoldDB" id="A0A851HCM2"/>
<evidence type="ECO:0000256" key="3">
    <source>
        <dbReference type="ARBA" id="ARBA00012206"/>
    </source>
</evidence>
<evidence type="ECO:0000256" key="10">
    <source>
        <dbReference type="ARBA" id="ARBA00030939"/>
    </source>
</evidence>
<keyword evidence="6" id="KW-0479">Metal-binding</keyword>
<keyword evidence="8 13" id="KW-0012">Acyltransferase</keyword>
<comment type="caution">
    <text evidence="13">The sequence shown here is derived from an EMBL/GenBank/DDBJ whole genome shotgun (WGS) entry which is preliminary data.</text>
</comment>
<dbReference type="EMBL" id="JABUOH010000047">
    <property type="protein sequence ID" value="NWN45811.1"/>
    <property type="molecule type" value="Genomic_DNA"/>
</dbReference>
<evidence type="ECO:0000256" key="7">
    <source>
        <dbReference type="ARBA" id="ARBA00022833"/>
    </source>
</evidence>
<comment type="cofactor">
    <cofactor evidence="1">
        <name>Zn(2+)</name>
        <dbReference type="ChEBI" id="CHEBI:29105"/>
    </cofactor>
</comment>
<evidence type="ECO:0000256" key="2">
    <source>
        <dbReference type="ARBA" id="ARBA00007342"/>
    </source>
</evidence>
<comment type="similarity">
    <text evidence="2">Belongs to the PduL family.</text>
</comment>
<reference evidence="13 14" key="1">
    <citation type="submission" date="2020-06" db="EMBL/GenBank/DDBJ databases">
        <title>Draft genome sequence of Candidatus Phytoplasma pruni (X-disease group, subgroup 16SrIII-B) strain ChTDIII from Argentina.</title>
        <authorList>
            <person name="Fernandez F.D."/>
            <person name="Zuebert C."/>
            <person name="Huettel B."/>
            <person name="Kube M."/>
            <person name="Conci L.R."/>
        </authorList>
    </citation>
    <scope>NUCLEOTIDE SEQUENCE [LARGE SCALE GENOMIC DNA]</scope>
    <source>
        <strain evidence="13 14">ChTDIII</strain>
    </source>
</reference>
<dbReference type="NCBIfam" id="NF011652">
    <property type="entry name" value="PRK15070.1"/>
    <property type="match status" value="1"/>
</dbReference>
<dbReference type="GO" id="GO:0046872">
    <property type="term" value="F:metal ion binding"/>
    <property type="evidence" value="ECO:0007669"/>
    <property type="project" value="UniProtKB-KW"/>
</dbReference>
<evidence type="ECO:0000256" key="8">
    <source>
        <dbReference type="ARBA" id="ARBA00023315"/>
    </source>
</evidence>
<dbReference type="EC" id="2.3.1.222" evidence="3"/>
<name>A0A851HCM2_9MOLU</name>
<organism evidence="13 14">
    <name type="scientific">Candidatus Phytoplasma pruni</name>
    <dbReference type="NCBI Taxonomy" id="479893"/>
    <lineage>
        <taxon>Bacteria</taxon>
        <taxon>Bacillati</taxon>
        <taxon>Mycoplasmatota</taxon>
        <taxon>Mollicutes</taxon>
        <taxon>Acholeplasmatales</taxon>
        <taxon>Acholeplasmataceae</taxon>
        <taxon>Candidatus Phytoplasma</taxon>
        <taxon>16SrIII (X-disease group)</taxon>
    </lineage>
</organism>
<keyword evidence="14" id="KW-1185">Reference proteome</keyword>
<comment type="catalytic activity">
    <reaction evidence="12">
        <text>propanoyl-CoA + phosphate = propanoyl phosphate + CoA</text>
        <dbReference type="Rhea" id="RHEA:28046"/>
        <dbReference type="ChEBI" id="CHEBI:43474"/>
        <dbReference type="ChEBI" id="CHEBI:57287"/>
        <dbReference type="ChEBI" id="CHEBI:57392"/>
        <dbReference type="ChEBI" id="CHEBI:58933"/>
        <dbReference type="EC" id="2.3.1.222"/>
    </reaction>
</comment>
<evidence type="ECO:0000256" key="11">
    <source>
        <dbReference type="ARBA" id="ARBA00033077"/>
    </source>
</evidence>
<evidence type="ECO:0000313" key="14">
    <source>
        <dbReference type="Proteomes" id="UP000568109"/>
    </source>
</evidence>
<dbReference type="PANTHER" id="PTHR39453">
    <property type="entry name" value="PHOSPHATE PROPANOYLTRANSFERASE"/>
    <property type="match status" value="1"/>
</dbReference>
<dbReference type="Pfam" id="PF06130">
    <property type="entry name" value="PTAC"/>
    <property type="match status" value="1"/>
</dbReference>
<evidence type="ECO:0000256" key="6">
    <source>
        <dbReference type="ARBA" id="ARBA00022723"/>
    </source>
</evidence>
<protein>
    <recommendedName>
        <fullName evidence="4">Phosphate propanoyltransferase</fullName>
        <ecNumber evidence="3">2.3.1.222</ecNumber>
    </recommendedName>
    <alternativeName>
        <fullName evidence="10">Phosphate acyltransferase PduL</fullName>
    </alternativeName>
    <alternativeName>
        <fullName evidence="9">Phosphotransacylase PduL</fullName>
    </alternativeName>
    <alternativeName>
        <fullName evidence="11">Propanediol utilization protein PduL</fullName>
    </alternativeName>
</protein>
<accession>A0A851HCM2</accession>
<evidence type="ECO:0000256" key="9">
    <source>
        <dbReference type="ARBA" id="ARBA00030044"/>
    </source>
</evidence>
<keyword evidence="5 13" id="KW-0808">Transferase</keyword>
<dbReference type="RefSeq" id="WP_178734205.1">
    <property type="nucleotide sequence ID" value="NZ_JABUOH010000047.1"/>
</dbReference>
<dbReference type="InterPro" id="IPR008300">
    <property type="entry name" value="PTAC"/>
</dbReference>
<evidence type="ECO:0000256" key="12">
    <source>
        <dbReference type="ARBA" id="ARBA00047589"/>
    </source>
</evidence>
<evidence type="ECO:0000313" key="13">
    <source>
        <dbReference type="EMBL" id="NWN45811.1"/>
    </source>
</evidence>
<dbReference type="PANTHER" id="PTHR39453:SF1">
    <property type="entry name" value="PHOSPHATE PROPANOYLTRANSFERASE"/>
    <property type="match status" value="1"/>
</dbReference>
<dbReference type="Proteomes" id="UP000568109">
    <property type="component" value="Unassembled WGS sequence"/>
</dbReference>
<keyword evidence="7" id="KW-0862">Zinc</keyword>
<proteinExistence type="inferred from homology"/>
<evidence type="ECO:0000256" key="5">
    <source>
        <dbReference type="ARBA" id="ARBA00022679"/>
    </source>
</evidence>
<dbReference type="GO" id="GO:0016747">
    <property type="term" value="F:acyltransferase activity, transferring groups other than amino-acyl groups"/>
    <property type="evidence" value="ECO:0007669"/>
    <property type="project" value="InterPro"/>
</dbReference>
<gene>
    <name evidence="13" type="primary">pduL</name>
    <name evidence="13" type="ORF">HR065_01815</name>
</gene>
<sequence>MSKKIPVGVSGRHVHLTQKTLDILFGSENYQLTVFKNLKQVGQYAAEEKIDVMSPEGKLITGVRIVGPVRNVDQVEISQSDNLRYKFKAPVRSSGDIKNSDKATLIGPKGQVDIAEGVILSDRHIHFSEEEAKEYGIVDKEMVNVKIDGIKPGVLEDVLCRVHKDYRLECHLDTDDASAFLLKSGDSVTLIKK</sequence>
<evidence type="ECO:0000256" key="1">
    <source>
        <dbReference type="ARBA" id="ARBA00001947"/>
    </source>
</evidence>
<evidence type="ECO:0000256" key="4">
    <source>
        <dbReference type="ARBA" id="ARBA00020837"/>
    </source>
</evidence>